<evidence type="ECO:0000313" key="3">
    <source>
        <dbReference type="Proteomes" id="UP001596282"/>
    </source>
</evidence>
<evidence type="ECO:0000256" key="1">
    <source>
        <dbReference type="SAM" id="MobiDB-lite"/>
    </source>
</evidence>
<reference evidence="3" key="1">
    <citation type="journal article" date="2019" name="Int. J. Syst. Evol. Microbiol.">
        <title>The Global Catalogue of Microorganisms (GCM) 10K type strain sequencing project: providing services to taxonomists for standard genome sequencing and annotation.</title>
        <authorList>
            <consortium name="The Broad Institute Genomics Platform"/>
            <consortium name="The Broad Institute Genome Sequencing Center for Infectious Disease"/>
            <person name="Wu L."/>
            <person name="Ma J."/>
        </authorList>
    </citation>
    <scope>NUCLEOTIDE SEQUENCE [LARGE SCALE GENOMIC DNA]</scope>
    <source>
        <strain evidence="3">CCM 8933</strain>
    </source>
</reference>
<accession>A0ABW1RXA7</accession>
<dbReference type="Proteomes" id="UP001596282">
    <property type="component" value="Unassembled WGS sequence"/>
</dbReference>
<feature type="region of interest" description="Disordered" evidence="1">
    <location>
        <begin position="82"/>
        <end position="104"/>
    </location>
</feature>
<dbReference type="RefSeq" id="WP_137628183.1">
    <property type="nucleotide sequence ID" value="NZ_BJDJ01000006.1"/>
</dbReference>
<sequence length="104" mass="10814">MALQLVIVDGTVATPTVNDIKFYGDNKVVKITGREPGDVIKDGEYKVAFYNASSKVFIGHFVAVPGFTVSGEVDPINVTATATDDGATVSQGDGTTTDTADTAK</sequence>
<protein>
    <submittedName>
        <fullName evidence="2">Uncharacterized protein</fullName>
    </submittedName>
</protein>
<comment type="caution">
    <text evidence="2">The sequence shown here is derived from an EMBL/GenBank/DDBJ whole genome shotgun (WGS) entry which is preliminary data.</text>
</comment>
<keyword evidence="3" id="KW-1185">Reference proteome</keyword>
<evidence type="ECO:0000313" key="2">
    <source>
        <dbReference type="EMBL" id="MFC6180016.1"/>
    </source>
</evidence>
<name>A0ABW1RXA7_9LACO</name>
<proteinExistence type="predicted"/>
<organism evidence="2 3">
    <name type="scientific">Lactiplantibacillus daowaiensis</name>
    <dbReference type="NCBI Taxonomy" id="2559918"/>
    <lineage>
        <taxon>Bacteria</taxon>
        <taxon>Bacillati</taxon>
        <taxon>Bacillota</taxon>
        <taxon>Bacilli</taxon>
        <taxon>Lactobacillales</taxon>
        <taxon>Lactobacillaceae</taxon>
        <taxon>Lactiplantibacillus</taxon>
    </lineage>
</organism>
<gene>
    <name evidence="2" type="ORF">ACFP5Y_01990</name>
</gene>
<dbReference type="EMBL" id="JBHSSC010000005">
    <property type="protein sequence ID" value="MFC6180016.1"/>
    <property type="molecule type" value="Genomic_DNA"/>
</dbReference>